<dbReference type="Proteomes" id="UP000322267">
    <property type="component" value="Unassembled WGS sequence"/>
</dbReference>
<dbReference type="RefSeq" id="WP_148938350.1">
    <property type="nucleotide sequence ID" value="NZ_VTEI01000002.1"/>
</dbReference>
<gene>
    <name evidence="2" type="ORF">FZC78_03920</name>
</gene>
<evidence type="ECO:0000313" key="3">
    <source>
        <dbReference type="Proteomes" id="UP000322267"/>
    </source>
</evidence>
<protein>
    <submittedName>
        <fullName evidence="2">Uncharacterized protein</fullName>
    </submittedName>
</protein>
<evidence type="ECO:0000313" key="2">
    <source>
        <dbReference type="EMBL" id="TYS18672.1"/>
    </source>
</evidence>
<dbReference type="AlphaFoldDB" id="A0A5D4P1L4"/>
<organism evidence="2 3">
    <name type="scientific">Rossellomorea vietnamensis</name>
    <dbReference type="NCBI Taxonomy" id="218284"/>
    <lineage>
        <taxon>Bacteria</taxon>
        <taxon>Bacillati</taxon>
        <taxon>Bacillota</taxon>
        <taxon>Bacilli</taxon>
        <taxon>Bacillales</taxon>
        <taxon>Bacillaceae</taxon>
        <taxon>Rossellomorea</taxon>
    </lineage>
</organism>
<keyword evidence="1" id="KW-0472">Membrane</keyword>
<comment type="caution">
    <text evidence="2">The sequence shown here is derived from an EMBL/GenBank/DDBJ whole genome shotgun (WGS) entry which is preliminary data.</text>
</comment>
<keyword evidence="1" id="KW-1133">Transmembrane helix</keyword>
<name>A0A5D4P1L4_9BACI</name>
<dbReference type="EMBL" id="VTEI01000002">
    <property type="protein sequence ID" value="TYS18672.1"/>
    <property type="molecule type" value="Genomic_DNA"/>
</dbReference>
<proteinExistence type="predicted"/>
<accession>A0A5D4P1L4</accession>
<evidence type="ECO:0000256" key="1">
    <source>
        <dbReference type="SAM" id="Phobius"/>
    </source>
</evidence>
<feature type="transmembrane region" description="Helical" evidence="1">
    <location>
        <begin position="121"/>
        <end position="141"/>
    </location>
</feature>
<reference evidence="2 3" key="1">
    <citation type="submission" date="2019-08" db="EMBL/GenBank/DDBJ databases">
        <title>Bacillus genomes from the desert of Cuatro Cienegas, Coahuila.</title>
        <authorList>
            <person name="Olmedo-Alvarez G."/>
        </authorList>
    </citation>
    <scope>NUCLEOTIDE SEQUENCE [LARGE SCALE GENOMIC DNA]</scope>
    <source>
        <strain evidence="2 3">CH34_1T</strain>
    </source>
</reference>
<keyword evidence="1" id="KW-0812">Transmembrane</keyword>
<dbReference type="OrthoDB" id="2357153at2"/>
<sequence>MYRRCFYGIGIILFVLLSPFKAMATSWAFSFVVWNDYVYLMTDETVTDVEKEIGEVTAYSDMQELPGNFSNEFSVGTKYFSITNVSTEEAIAVEMQSGTYQKALRENKYMEREPVDENKTLSVFIVLMLIILLPEGLYISIKRLKIVHDQR</sequence>